<feature type="coiled-coil region" evidence="1">
    <location>
        <begin position="24"/>
        <end position="58"/>
    </location>
</feature>
<proteinExistence type="predicted"/>
<evidence type="ECO:0000313" key="2">
    <source>
        <dbReference type="EMBL" id="ASE99817.1"/>
    </source>
</evidence>
<reference evidence="2" key="2">
    <citation type="journal article" date="2017" name="Nat. Commun.">
        <title>Single-virus genomics reveals hidden cosmopolitan and abundant viruses.</title>
        <authorList>
            <person name="Martinez-Hernandez F."/>
            <person name="Fornas O."/>
            <person name="Lluesma Gomez M."/>
            <person name="Bolduc B."/>
            <person name="de la Cruz Pena M.J."/>
            <person name="Martinez J.M."/>
            <person name="Anton J."/>
            <person name="Gasol J.M."/>
            <person name="Rosselli R."/>
            <person name="Rodriguez-Valera F."/>
            <person name="Sullivan M.B."/>
            <person name="Acinas S.G."/>
            <person name="Martinez-Garcia M."/>
        </authorList>
    </citation>
    <scope>NUCLEOTIDE SEQUENCE</scope>
</reference>
<dbReference type="InterPro" id="IPR055731">
    <property type="entry name" value="Pam3_gp33-like"/>
</dbReference>
<dbReference type="EMBL" id="KY052797">
    <property type="protein sequence ID" value="ASE99817.1"/>
    <property type="molecule type" value="Genomic_DNA"/>
</dbReference>
<keyword evidence="1" id="KW-0175">Coiled coil</keyword>
<evidence type="ECO:0000256" key="1">
    <source>
        <dbReference type="SAM" id="Coils"/>
    </source>
</evidence>
<dbReference type="Pfam" id="PF23984">
    <property type="entry name" value="DUF7307"/>
    <property type="match status" value="1"/>
</dbReference>
<organism evidence="2">
    <name type="scientific">uncultured virus</name>
    <dbReference type="NCBI Taxonomy" id="340016"/>
    <lineage>
        <taxon>Viruses</taxon>
        <taxon>environmental samples</taxon>
    </lineage>
</organism>
<sequence>MNEIKDMMLEDSKDFLDSVEVTTIALECKKLKQKEDEVASLEEQLKNKKAEVDDISSRVIPELLAEQGLSEIKLADGSAVTVKKEFRCTLPKDETKREQAYKWLRDQGLEDIIKNNIFVTFGKGEDDKAKQLLNLAQDNGYEPQQKSDVSWNTLTALFRERIESGLDMPSDVFSTWIKDKTKISRK</sequence>
<reference evidence="2" key="1">
    <citation type="submission" date="2016-10" db="EMBL/GenBank/DDBJ databases">
        <authorList>
            <person name="Varghese N."/>
        </authorList>
    </citation>
    <scope>NUCLEOTIDE SEQUENCE</scope>
</reference>
<name>A0A218MKL7_9VIRU</name>
<protein>
    <submittedName>
        <fullName evidence="2">Uncharacterized protein</fullName>
    </submittedName>
</protein>
<accession>A0A218MKL7</accession>